<organism evidence="2 3">
    <name type="scientific">Kosakonia oryziphila</name>
    <dbReference type="NCBI Taxonomy" id="1005667"/>
    <lineage>
        <taxon>Bacteria</taxon>
        <taxon>Pseudomonadati</taxon>
        <taxon>Pseudomonadota</taxon>
        <taxon>Gammaproteobacteria</taxon>
        <taxon>Enterobacterales</taxon>
        <taxon>Enterobacteriaceae</taxon>
        <taxon>Kosakonia</taxon>
    </lineage>
</organism>
<proteinExistence type="predicted"/>
<dbReference type="RefSeq" id="WP_090135968.1">
    <property type="nucleotide sequence ID" value="NZ_FMBC01000018.1"/>
</dbReference>
<reference evidence="3" key="1">
    <citation type="submission" date="2016-08" db="EMBL/GenBank/DDBJ databases">
        <authorList>
            <person name="Varghese N."/>
            <person name="Submissions Spin"/>
        </authorList>
    </citation>
    <scope>NUCLEOTIDE SEQUENCE [LARGE SCALE GENOMIC DNA]</scope>
    <source>
        <strain evidence="3">REICA_142</strain>
    </source>
</reference>
<feature type="domain" description="DUF7694" evidence="1">
    <location>
        <begin position="36"/>
        <end position="104"/>
    </location>
</feature>
<dbReference type="Proteomes" id="UP000198515">
    <property type="component" value="Unassembled WGS sequence"/>
</dbReference>
<sequence>MIGTLKPVPKESWPVKLHDPKRSRVWVNAYFLVQEFQEEDGVIRLSINTTSTGAQGRWKDGISWDALQDIKNACGYEDRDAVEIYPSANDVVNVANMRHLWIVKDPIPFAWRR</sequence>
<protein>
    <recommendedName>
        <fullName evidence="1">DUF7694 domain-containing protein</fullName>
    </recommendedName>
</protein>
<dbReference type="OrthoDB" id="2087742at2"/>
<evidence type="ECO:0000259" key="1">
    <source>
        <dbReference type="Pfam" id="PF24746"/>
    </source>
</evidence>
<keyword evidence="3" id="KW-1185">Reference proteome</keyword>
<dbReference type="EMBL" id="FMBC01000018">
    <property type="protein sequence ID" value="SCC35141.1"/>
    <property type="molecule type" value="Genomic_DNA"/>
</dbReference>
<gene>
    <name evidence="2" type="ORF">GA0061070_101877</name>
</gene>
<dbReference type="Pfam" id="PF24746">
    <property type="entry name" value="DUF7694"/>
    <property type="match status" value="1"/>
</dbReference>
<dbReference type="InterPro" id="IPR056111">
    <property type="entry name" value="DUF7694"/>
</dbReference>
<evidence type="ECO:0000313" key="3">
    <source>
        <dbReference type="Proteomes" id="UP000198515"/>
    </source>
</evidence>
<evidence type="ECO:0000313" key="2">
    <source>
        <dbReference type="EMBL" id="SCC35141.1"/>
    </source>
</evidence>
<accession>A0A1C4DV43</accession>
<name>A0A1C4DV43_9ENTR</name>
<dbReference type="AlphaFoldDB" id="A0A1C4DV43"/>